<dbReference type="RefSeq" id="XP_044552315.1">
    <property type="nucleotide sequence ID" value="XM_044694556.1"/>
</dbReference>
<reference evidence="5 6" key="1">
    <citation type="journal article" date="2018" name="BMC Genomics">
        <title>The genome of Naegleria lovaniensis, the basis for a comparative approach to unravel pathogenicity factors of the human pathogenic amoeba N. fowleri.</title>
        <authorList>
            <person name="Liechti N."/>
            <person name="Schurch N."/>
            <person name="Bruggmann R."/>
            <person name="Wittwer M."/>
        </authorList>
    </citation>
    <scope>NUCLEOTIDE SEQUENCE [LARGE SCALE GENOMIC DNA]</scope>
    <source>
        <strain evidence="5 6">ATCC 30569</strain>
    </source>
</reference>
<evidence type="ECO:0000259" key="4">
    <source>
        <dbReference type="Pfam" id="PF03467"/>
    </source>
</evidence>
<feature type="compositionally biased region" description="Low complexity" evidence="3">
    <location>
        <begin position="123"/>
        <end position="138"/>
    </location>
</feature>
<feature type="compositionally biased region" description="Low complexity" evidence="3">
    <location>
        <begin position="361"/>
        <end position="370"/>
    </location>
</feature>
<dbReference type="Proteomes" id="UP000816034">
    <property type="component" value="Unassembled WGS sequence"/>
</dbReference>
<organism evidence="5 6">
    <name type="scientific">Naegleria lovaniensis</name>
    <name type="common">Amoeba</name>
    <dbReference type="NCBI Taxonomy" id="51637"/>
    <lineage>
        <taxon>Eukaryota</taxon>
        <taxon>Discoba</taxon>
        <taxon>Heterolobosea</taxon>
        <taxon>Tetramitia</taxon>
        <taxon>Eutetramitia</taxon>
        <taxon>Vahlkampfiidae</taxon>
        <taxon>Naegleria</taxon>
    </lineage>
</organism>
<comment type="subcellular location">
    <subcellularLocation>
        <location evidence="1">Nucleus</location>
    </subcellularLocation>
</comment>
<dbReference type="InterPro" id="IPR012677">
    <property type="entry name" value="Nucleotide-bd_a/b_plait_sf"/>
</dbReference>
<evidence type="ECO:0000313" key="6">
    <source>
        <dbReference type="Proteomes" id="UP000816034"/>
    </source>
</evidence>
<protein>
    <recommendedName>
        <fullName evidence="4">UPF3 domain-containing protein</fullName>
    </recommendedName>
</protein>
<dbReference type="GO" id="GO:0000184">
    <property type="term" value="P:nuclear-transcribed mRNA catabolic process, nonsense-mediated decay"/>
    <property type="evidence" value="ECO:0007669"/>
    <property type="project" value="InterPro"/>
</dbReference>
<evidence type="ECO:0000256" key="2">
    <source>
        <dbReference type="ARBA" id="ARBA00023242"/>
    </source>
</evidence>
<dbReference type="GO" id="GO:0003729">
    <property type="term" value="F:mRNA binding"/>
    <property type="evidence" value="ECO:0007669"/>
    <property type="project" value="TreeGrafter"/>
</dbReference>
<feature type="region of interest" description="Disordered" evidence="3">
    <location>
        <begin position="263"/>
        <end position="286"/>
    </location>
</feature>
<dbReference type="GO" id="GO:0045727">
    <property type="term" value="P:positive regulation of translation"/>
    <property type="evidence" value="ECO:0007669"/>
    <property type="project" value="TreeGrafter"/>
</dbReference>
<feature type="region of interest" description="Disordered" evidence="3">
    <location>
        <begin position="406"/>
        <end position="430"/>
    </location>
</feature>
<feature type="compositionally biased region" description="Low complexity" evidence="3">
    <location>
        <begin position="272"/>
        <end position="286"/>
    </location>
</feature>
<feature type="compositionally biased region" description="Basic residues" evidence="3">
    <location>
        <begin position="416"/>
        <end position="430"/>
    </location>
</feature>
<keyword evidence="2" id="KW-0539">Nucleus</keyword>
<feature type="region of interest" description="Disordered" evidence="3">
    <location>
        <begin position="348"/>
        <end position="387"/>
    </location>
</feature>
<dbReference type="GeneID" id="68092949"/>
<dbReference type="Pfam" id="PF03467">
    <property type="entry name" value="Smg4_UPF3"/>
    <property type="match status" value="1"/>
</dbReference>
<comment type="caution">
    <text evidence="5">The sequence shown here is derived from an EMBL/GenBank/DDBJ whole genome shotgun (WGS) entry which is preliminary data.</text>
</comment>
<evidence type="ECO:0000256" key="1">
    <source>
        <dbReference type="ARBA" id="ARBA00004123"/>
    </source>
</evidence>
<sequence length="430" mass="46535">MSGKFGPQPVLWVKKTSNTASVPSSQESGSSSSDNNNESSVTSPVHTTSNSESSSIHTTSPPMNTNVPAVSSPPTSPSSTTTLSKSNKPSTSSAEVSTTTGSGSTTAQPQKKQGNKKAQHPKASATNSNTAAASISQSHVSNSNEQHYGSLVKNKTKTIIRNIPYNFTEEDFIGKCVPRSFLVEKTTTSGDNSSISGTKIIYDPKKINWSDFHCGYKTTTQVFPSIAYLNFATVNLLHQFRNEFMELTKNSSQISTLQSVPLNKDDEDEDATPSLPNTSSSTTNSSIWRETTMTMEYCPLQMVPKPKKKDPRDGTIFKDEHYLKFLEQLKQPKELTLQPLSLDNSSTTSGLGLDAGDSHSEGSSSSKKSSTNVPLALGGVGSSAYYDKKSDEPIITPLLKELLEKKSKKQANSGQRAKRGGKTSQYKRKY</sequence>
<feature type="region of interest" description="Disordered" evidence="3">
    <location>
        <begin position="1"/>
        <end position="149"/>
    </location>
</feature>
<name>A0AA88GXS1_NAELO</name>
<gene>
    <name evidence="5" type="ORF">C9374_000487</name>
</gene>
<dbReference type="PANTHER" id="PTHR13112">
    <property type="entry name" value="UPF3 REGULATOR OF NONSENSE TRANSCRIPTS-LIKE PROTEIN"/>
    <property type="match status" value="1"/>
</dbReference>
<dbReference type="AlphaFoldDB" id="A0AA88GXS1"/>
<dbReference type="EMBL" id="PYSW02000010">
    <property type="protein sequence ID" value="KAG2388323.1"/>
    <property type="molecule type" value="Genomic_DNA"/>
</dbReference>
<feature type="domain" description="UPF3" evidence="4">
    <location>
        <begin position="154"/>
        <end position="406"/>
    </location>
</feature>
<accession>A0AA88GXS1</accession>
<dbReference type="GO" id="GO:0005730">
    <property type="term" value="C:nucleolus"/>
    <property type="evidence" value="ECO:0007669"/>
    <property type="project" value="TreeGrafter"/>
</dbReference>
<dbReference type="GO" id="GO:0005737">
    <property type="term" value="C:cytoplasm"/>
    <property type="evidence" value="ECO:0007669"/>
    <property type="project" value="TreeGrafter"/>
</dbReference>
<evidence type="ECO:0000313" key="5">
    <source>
        <dbReference type="EMBL" id="KAG2388323.1"/>
    </source>
</evidence>
<proteinExistence type="predicted"/>
<dbReference type="Gene3D" id="3.30.70.330">
    <property type="match status" value="1"/>
</dbReference>
<keyword evidence="6" id="KW-1185">Reference proteome</keyword>
<evidence type="ECO:0000256" key="3">
    <source>
        <dbReference type="SAM" id="MobiDB-lite"/>
    </source>
</evidence>
<dbReference type="InterPro" id="IPR005120">
    <property type="entry name" value="UPF3_dom"/>
</dbReference>
<dbReference type="InterPro" id="IPR039722">
    <property type="entry name" value="Upf3"/>
</dbReference>
<feature type="compositionally biased region" description="Low complexity" evidence="3">
    <location>
        <begin position="21"/>
        <end position="107"/>
    </location>
</feature>
<dbReference type="PANTHER" id="PTHR13112:SF0">
    <property type="entry name" value="FI21285P1"/>
    <property type="match status" value="1"/>
</dbReference>